<protein>
    <submittedName>
        <fullName evidence="1">Uncharacterized protein</fullName>
    </submittedName>
</protein>
<comment type="caution">
    <text evidence="1">The sequence shown here is derived from an EMBL/GenBank/DDBJ whole genome shotgun (WGS) entry which is preliminary data.</text>
</comment>
<name>A0ACC2JI70_9PEZI</name>
<proteinExistence type="predicted"/>
<gene>
    <name evidence="1" type="ORF">O1611_g6514</name>
</gene>
<keyword evidence="2" id="KW-1185">Reference proteome</keyword>
<sequence length="310" mass="32968">MSLGPLTTTYEPPPSCTASFLTDFRPMDAWDIMGPLETRGDCFPRNYEDDAKKYYSPGICPAGYTVACADLALGPSGGPTLVTTATCCPMGFTCISEPYMGITGSTFVCNSRIQSFSGTQVLLSSGSAWGTRIGSISASQNAIANAFGVQIQYRHEDFVSTSTIISTPSSLSSSVASITTSKVPSSIFPSESFSIPSSTPPLTQPTDTETGGKKPQNGLKTAAALGIGLGAGVIGTILIGGSIWAICARRYRARKLLNKPMENVSQIDYMGMEQALVQRNFLGHQELSAEAPKQPIPELDSNRQYELDVR</sequence>
<reference evidence="1" key="1">
    <citation type="submission" date="2022-12" db="EMBL/GenBank/DDBJ databases">
        <title>Genome Sequence of Lasiodiplodia mahajangana.</title>
        <authorList>
            <person name="Buettner E."/>
        </authorList>
    </citation>
    <scope>NUCLEOTIDE SEQUENCE</scope>
    <source>
        <strain evidence="1">VT137</strain>
    </source>
</reference>
<organism evidence="1 2">
    <name type="scientific">Lasiodiplodia mahajangana</name>
    <dbReference type="NCBI Taxonomy" id="1108764"/>
    <lineage>
        <taxon>Eukaryota</taxon>
        <taxon>Fungi</taxon>
        <taxon>Dikarya</taxon>
        <taxon>Ascomycota</taxon>
        <taxon>Pezizomycotina</taxon>
        <taxon>Dothideomycetes</taxon>
        <taxon>Dothideomycetes incertae sedis</taxon>
        <taxon>Botryosphaeriales</taxon>
        <taxon>Botryosphaeriaceae</taxon>
        <taxon>Lasiodiplodia</taxon>
    </lineage>
</organism>
<accession>A0ACC2JI70</accession>
<dbReference type="EMBL" id="JAPUUL010001547">
    <property type="protein sequence ID" value="KAJ8127126.1"/>
    <property type="molecule type" value="Genomic_DNA"/>
</dbReference>
<dbReference type="Proteomes" id="UP001153332">
    <property type="component" value="Unassembled WGS sequence"/>
</dbReference>
<evidence type="ECO:0000313" key="1">
    <source>
        <dbReference type="EMBL" id="KAJ8127126.1"/>
    </source>
</evidence>
<evidence type="ECO:0000313" key="2">
    <source>
        <dbReference type="Proteomes" id="UP001153332"/>
    </source>
</evidence>